<dbReference type="OrthoDB" id="680041at2759"/>
<reference evidence="13" key="1">
    <citation type="journal article" date="2017" name="Plant J.">
        <title>The pomegranate (Punica granatum L.) genome and the genomics of punicalagin biosynthesis.</title>
        <authorList>
            <person name="Qin G."/>
            <person name="Xu C."/>
            <person name="Ming R."/>
            <person name="Tang H."/>
            <person name="Guyot R."/>
            <person name="Kramer E.M."/>
            <person name="Hu Y."/>
            <person name="Yi X."/>
            <person name="Qi Y."/>
            <person name="Xu X."/>
            <person name="Gao Z."/>
            <person name="Pan H."/>
            <person name="Jian J."/>
            <person name="Tian Y."/>
            <person name="Yue Z."/>
            <person name="Xu Y."/>
        </authorList>
    </citation>
    <scope>NUCLEOTIDE SEQUENCE [LARGE SCALE GENOMIC DNA]</scope>
    <source>
        <strain evidence="13">cv. Dabenzi</strain>
    </source>
</reference>
<feature type="compositionally biased region" description="Polar residues" evidence="8">
    <location>
        <begin position="9"/>
        <end position="24"/>
    </location>
</feature>
<name>A0A218X687_PUNGR</name>
<dbReference type="AlphaFoldDB" id="A0A218X687"/>
<sequence>MERKKTNSHKPSSTSPHLLHNPSFSSSLLDSIYRSIDEEGGGGYKVPDEMVSYKGLTLTARKNRSAGCSFREKEDEEEGSEVKVNNDFRRIEKWVMEKRRSSEKAAFASRKSSSAVLSSSNSNSSSSSSSSDSSFWSGGLSSSESEYSFYGPKSVSSSSSSCYPTPRPKLVRTERNANASLSQKSKKRHDHEEVFAKTKSKALKIYAELKKAKAKQPISPGGKLASFVNSLFANLKKKPKIVLETLGGNCDESTRVNYSKSKSAPSYDYPSSASSYSRSCLSKTPSSGVKMNINNGTKRSVRFDPVSVIVGEDSQPCGRKNLPEEDGIHVHALEENRRVAEAARKLLESYRRTKYDPKTCHDDLSEDDEENEDGASSCSSSDLFELDNLCAMGIERYREELPVYETTHVGTNRAIASGLLL</sequence>
<dbReference type="Proteomes" id="UP000233551">
    <property type="component" value="Unassembled WGS sequence"/>
</dbReference>
<dbReference type="GO" id="GO:0005886">
    <property type="term" value="C:plasma membrane"/>
    <property type="evidence" value="ECO:0007669"/>
    <property type="project" value="UniProtKB-SubCell"/>
</dbReference>
<evidence type="ECO:0000256" key="3">
    <source>
        <dbReference type="ARBA" id="ARBA00010067"/>
    </source>
</evidence>
<dbReference type="PANTHER" id="PTHR33541">
    <property type="entry name" value="PROTEIN BIG GRAIN 1-LIKE A-RELATED"/>
    <property type="match status" value="1"/>
</dbReference>
<dbReference type="EMBL" id="MTKT01002384">
    <property type="protein sequence ID" value="OWM79892.1"/>
    <property type="molecule type" value="Genomic_DNA"/>
</dbReference>
<feature type="region of interest" description="Disordered" evidence="8">
    <location>
        <begin position="250"/>
        <end position="293"/>
    </location>
</feature>
<dbReference type="InterPro" id="IPR039621">
    <property type="entry name" value="BG1-like"/>
</dbReference>
<dbReference type="PANTHER" id="PTHR33541:SF28">
    <property type="entry name" value="PROTEIN BIG GRAIN 1-LIKE A"/>
    <property type="match status" value="1"/>
</dbReference>
<feature type="region of interest" description="Disordered" evidence="8">
    <location>
        <begin position="1"/>
        <end position="24"/>
    </location>
</feature>
<feature type="compositionally biased region" description="Low complexity" evidence="8">
    <location>
        <begin position="258"/>
        <end position="279"/>
    </location>
</feature>
<evidence type="ECO:0000256" key="4">
    <source>
        <dbReference type="ARBA" id="ARBA00022448"/>
    </source>
</evidence>
<evidence type="ECO:0000256" key="5">
    <source>
        <dbReference type="ARBA" id="ARBA00022475"/>
    </source>
</evidence>
<proteinExistence type="inferred from homology"/>
<evidence type="ECO:0000256" key="1">
    <source>
        <dbReference type="ARBA" id="ARBA00002281"/>
    </source>
</evidence>
<protein>
    <submittedName>
        <fullName evidence="10">Uncharacterized protein</fullName>
    </submittedName>
</protein>
<evidence type="ECO:0000256" key="7">
    <source>
        <dbReference type="ARBA" id="ARBA00023294"/>
    </source>
</evidence>
<organism evidence="10 13">
    <name type="scientific">Punica granatum</name>
    <name type="common">Pomegranate</name>
    <dbReference type="NCBI Taxonomy" id="22663"/>
    <lineage>
        <taxon>Eukaryota</taxon>
        <taxon>Viridiplantae</taxon>
        <taxon>Streptophyta</taxon>
        <taxon>Embryophyta</taxon>
        <taxon>Tracheophyta</taxon>
        <taxon>Spermatophyta</taxon>
        <taxon>Magnoliopsida</taxon>
        <taxon>eudicotyledons</taxon>
        <taxon>Gunneridae</taxon>
        <taxon>Pentapetalae</taxon>
        <taxon>rosids</taxon>
        <taxon>malvids</taxon>
        <taxon>Myrtales</taxon>
        <taxon>Lythraceae</taxon>
        <taxon>Punica</taxon>
    </lineage>
</organism>
<dbReference type="GO" id="GO:0009734">
    <property type="term" value="P:auxin-activated signaling pathway"/>
    <property type="evidence" value="ECO:0007669"/>
    <property type="project" value="UniProtKB-KW"/>
</dbReference>
<evidence type="ECO:0000256" key="2">
    <source>
        <dbReference type="ARBA" id="ARBA00004236"/>
    </source>
</evidence>
<comment type="subcellular location">
    <subcellularLocation>
        <location evidence="2">Cell membrane</location>
    </subcellularLocation>
</comment>
<keyword evidence="4" id="KW-0813">Transport</keyword>
<dbReference type="EMBL" id="MTKT01002384">
    <property type="protein sequence ID" value="OWM79893.1"/>
    <property type="molecule type" value="Genomic_DNA"/>
</dbReference>
<dbReference type="STRING" id="22663.A0A218X687"/>
<gene>
    <name evidence="9" type="ORF">CDL15_Pgr001534</name>
    <name evidence="10" type="ORF">CDL15_Pgr001535</name>
    <name evidence="11" type="ORF">CDL15_Pgr001536</name>
    <name evidence="12" type="ORF">CRG98_039730</name>
</gene>
<feature type="compositionally biased region" description="Acidic residues" evidence="8">
    <location>
        <begin position="364"/>
        <end position="373"/>
    </location>
</feature>
<reference evidence="12 14" key="3">
    <citation type="submission" date="2017-11" db="EMBL/GenBank/DDBJ databases">
        <title>De-novo sequencing of pomegranate (Punica granatum L.) genome.</title>
        <authorList>
            <person name="Akparov Z."/>
            <person name="Amiraslanov A."/>
            <person name="Hajiyeva S."/>
            <person name="Abbasov M."/>
            <person name="Kaur K."/>
            <person name="Hamwieh A."/>
            <person name="Solovyev V."/>
            <person name="Salamov A."/>
            <person name="Braich B."/>
            <person name="Kosarev P."/>
            <person name="Mahmoud A."/>
            <person name="Hajiyev E."/>
            <person name="Babayeva S."/>
            <person name="Izzatullayeva V."/>
            <person name="Mammadov A."/>
            <person name="Mammadov A."/>
            <person name="Sharifova S."/>
            <person name="Ojaghi J."/>
            <person name="Eynullazada K."/>
            <person name="Bayramov B."/>
            <person name="Abdulazimova A."/>
            <person name="Shahmuradov I."/>
        </authorList>
    </citation>
    <scope>NUCLEOTIDE SEQUENCE [LARGE SCALE GENOMIC DNA]</scope>
    <source>
        <strain evidence="12">AG2017</strain>
        <strain evidence="14">cv. AG2017</strain>
        <tissue evidence="12">Leaf</tissue>
    </source>
</reference>
<feature type="region of interest" description="Disordered" evidence="8">
    <location>
        <begin position="357"/>
        <end position="380"/>
    </location>
</feature>
<dbReference type="EMBL" id="PGOL01003729">
    <property type="protein sequence ID" value="PKI39890.1"/>
    <property type="molecule type" value="Genomic_DNA"/>
</dbReference>
<evidence type="ECO:0000256" key="6">
    <source>
        <dbReference type="ARBA" id="ARBA00023136"/>
    </source>
</evidence>
<comment type="function">
    <text evidence="1">Involved in auxin transport. Regulator of the auxin signaling pathway.</text>
</comment>
<evidence type="ECO:0000313" key="9">
    <source>
        <dbReference type="EMBL" id="OWM79891.1"/>
    </source>
</evidence>
<dbReference type="EMBL" id="MTKT01002384">
    <property type="protein sequence ID" value="OWM79891.1"/>
    <property type="molecule type" value="Genomic_DNA"/>
</dbReference>
<keyword evidence="5" id="KW-1003">Cell membrane</keyword>
<evidence type="ECO:0000313" key="13">
    <source>
        <dbReference type="Proteomes" id="UP000197138"/>
    </source>
</evidence>
<dbReference type="Proteomes" id="UP000197138">
    <property type="component" value="Unassembled WGS sequence"/>
</dbReference>
<accession>A0A218X687</accession>
<dbReference type="GeneID" id="116210213"/>
<evidence type="ECO:0000256" key="8">
    <source>
        <dbReference type="SAM" id="MobiDB-lite"/>
    </source>
</evidence>
<comment type="similarity">
    <text evidence="3">Belongs to the BIG GRAIN 1 (BG1) plant protein family.</text>
</comment>
<evidence type="ECO:0000313" key="14">
    <source>
        <dbReference type="Proteomes" id="UP000233551"/>
    </source>
</evidence>
<feature type="compositionally biased region" description="Low complexity" evidence="8">
    <location>
        <begin position="104"/>
        <end position="161"/>
    </location>
</feature>
<reference evidence="10" key="2">
    <citation type="submission" date="2017-06" db="EMBL/GenBank/DDBJ databases">
        <title>The pomegranate genome and the genomics of punicalagin biosynthesis.</title>
        <authorList>
            <person name="Xu C."/>
        </authorList>
    </citation>
    <scope>NUCLEOTIDE SEQUENCE [LARGE SCALE GENOMIC DNA]</scope>
    <source>
        <tissue evidence="10">Fresh leaf</tissue>
    </source>
</reference>
<comment type="caution">
    <text evidence="10">The sequence shown here is derived from an EMBL/GenBank/DDBJ whole genome shotgun (WGS) entry which is preliminary data.</text>
</comment>
<keyword evidence="14" id="KW-1185">Reference proteome</keyword>
<feature type="region of interest" description="Disordered" evidence="8">
    <location>
        <begin position="63"/>
        <end position="86"/>
    </location>
</feature>
<keyword evidence="6" id="KW-0472">Membrane</keyword>
<keyword evidence="7" id="KW-0927">Auxin signaling pathway</keyword>
<feature type="compositionally biased region" description="Polar residues" evidence="8">
    <location>
        <begin position="280"/>
        <end position="293"/>
    </location>
</feature>
<evidence type="ECO:0000313" key="11">
    <source>
        <dbReference type="EMBL" id="OWM79893.1"/>
    </source>
</evidence>
<evidence type="ECO:0000313" key="12">
    <source>
        <dbReference type="EMBL" id="PKI39890.1"/>
    </source>
</evidence>
<feature type="region of interest" description="Disordered" evidence="8">
    <location>
        <begin position="98"/>
        <end position="194"/>
    </location>
</feature>
<evidence type="ECO:0000313" key="10">
    <source>
        <dbReference type="EMBL" id="OWM79892.1"/>
    </source>
</evidence>